<evidence type="ECO:0000313" key="11">
    <source>
        <dbReference type="EMBL" id="GAX89975.1"/>
    </source>
</evidence>
<comment type="function">
    <text evidence="8">Converts seryl-tRNA(Sec) to selenocysteinyl-tRNA(Sec) required for selenoprotein biosynthesis.</text>
</comment>
<sequence length="470" mass="52052">MTAEANTELLRKLPAVHRLLDLPACQHLMETYSRDWVSEAAAHSVSAVRKEILSGTRSNEVTEEQLLQQIEQYLRNRFQPNFRRVINATGVVLHTNLGRAPLAESALEAINRTALGYSNLELNLATGERGSRYDHVEELICRLTGAESALVVNNNAAAVLLVLREMAKGRKVIVSRGQLVEIGGSFRVSEVMKESGAQLVEVGTTNKTHERDYENAIDENTAMIMRAHTSNFRIVGFTYQPELSDLVSLAHQHGIPVYEDLGSGSLIDLRKFGIGDEPTVDASIKAGVDIVSFSGDKLLGGTQAGIIAGRAEYIKKIKKNQLTRALRVDKLTLAALEATLLLYLDEERALREIPTLYLLTRKREELYREAQKLAGGLREVFQEKAVVEVVEGMSQVGGGSLPDEDLATYLVAVKTTPFSLNALEHALRHVDLPVMTTIRKEALLFDVRTIFPREIDECINSVREACKRLG</sequence>
<dbReference type="EMBL" id="BDUF01000043">
    <property type="protein sequence ID" value="GAX89975.1"/>
    <property type="molecule type" value="Genomic_DNA"/>
</dbReference>
<dbReference type="InterPro" id="IPR025862">
    <property type="entry name" value="SelA_trans_N_dom"/>
</dbReference>
<evidence type="ECO:0000313" key="12">
    <source>
        <dbReference type="Proteomes" id="UP000217785"/>
    </source>
</evidence>
<keyword evidence="4 8" id="KW-0663">Pyridoxal phosphate</keyword>
<dbReference type="InterPro" id="IPR015421">
    <property type="entry name" value="PyrdxlP-dep_Trfase_major"/>
</dbReference>
<protein>
    <recommendedName>
        <fullName evidence="8">L-seryl-tRNA(Sec) selenium transferase</fullName>
        <ecNumber evidence="8">2.9.1.1</ecNumber>
    </recommendedName>
    <alternativeName>
        <fullName evidence="8">Selenocysteine synthase</fullName>
        <shortName evidence="8">Sec synthase</shortName>
    </alternativeName>
    <alternativeName>
        <fullName evidence="8">Selenocysteinyl-tRNA(Sec) synthase</fullName>
    </alternativeName>
</protein>
<comment type="similarity">
    <text evidence="7 8">Belongs to the SelA family.</text>
</comment>
<keyword evidence="2 8" id="KW-0963">Cytoplasm</keyword>
<dbReference type="GO" id="GO:0001514">
    <property type="term" value="P:selenocysteine incorporation"/>
    <property type="evidence" value="ECO:0007669"/>
    <property type="project" value="UniProtKB-UniRule"/>
</dbReference>
<evidence type="ECO:0000256" key="7">
    <source>
        <dbReference type="ARBA" id="ARBA00044507"/>
    </source>
</evidence>
<proteinExistence type="inferred from homology"/>
<dbReference type="PANTHER" id="PTHR32328:SF0">
    <property type="entry name" value="L-SERYL-TRNA(SEC) SELENIUM TRANSFERASE"/>
    <property type="match status" value="1"/>
</dbReference>
<dbReference type="Gene3D" id="3.40.640.10">
    <property type="entry name" value="Type I PLP-dependent aspartate aminotransferase-like (Major domain)"/>
    <property type="match status" value="1"/>
</dbReference>
<dbReference type="Gene3D" id="3.90.1150.180">
    <property type="match status" value="1"/>
</dbReference>
<comment type="cofactor">
    <cofactor evidence="1 8 9">
        <name>pyridoxal 5'-phosphate</name>
        <dbReference type="ChEBI" id="CHEBI:597326"/>
    </cofactor>
</comment>
<evidence type="ECO:0000256" key="1">
    <source>
        <dbReference type="ARBA" id="ARBA00001933"/>
    </source>
</evidence>
<dbReference type="RefSeq" id="WP_096181679.1">
    <property type="nucleotide sequence ID" value="NZ_BDUF01000043.1"/>
</dbReference>
<dbReference type="PANTHER" id="PTHR32328">
    <property type="entry name" value="L-SERYL-TRNA(SEC) SELENIUM TRANSFERASE"/>
    <property type="match status" value="1"/>
</dbReference>
<comment type="subcellular location">
    <subcellularLocation>
        <location evidence="8">Cytoplasm</location>
    </subcellularLocation>
</comment>
<evidence type="ECO:0000256" key="9">
    <source>
        <dbReference type="PIRSR" id="PIRSR618319-50"/>
    </source>
</evidence>
<evidence type="ECO:0000256" key="2">
    <source>
        <dbReference type="ARBA" id="ARBA00022490"/>
    </source>
</evidence>
<feature type="domain" description="L-seryl-tRNA selenium transferase N-terminal" evidence="10">
    <location>
        <begin position="10"/>
        <end position="44"/>
    </location>
</feature>
<gene>
    <name evidence="8" type="primary">selA</name>
    <name evidence="11" type="ORF">EFBL_1601</name>
</gene>
<comment type="caution">
    <text evidence="11">The sequence shown here is derived from an EMBL/GenBank/DDBJ whole genome shotgun (WGS) entry which is preliminary data.</text>
</comment>
<feature type="modified residue" description="N6-(pyridoxal phosphate)lysine" evidence="8 9">
    <location>
        <position position="297"/>
    </location>
</feature>
<dbReference type="GO" id="GO:0001717">
    <property type="term" value="P:conversion of seryl-tRNAsec to selenocys-tRNAsec"/>
    <property type="evidence" value="ECO:0007669"/>
    <property type="project" value="UniProtKB-UniRule"/>
</dbReference>
<dbReference type="SUPFAM" id="SSF53383">
    <property type="entry name" value="PLP-dependent transferases"/>
    <property type="match status" value="1"/>
</dbReference>
<reference evidence="12" key="1">
    <citation type="submission" date="2017-07" db="EMBL/GenBank/DDBJ databases">
        <title>Draft genome sequence of Effusibacillus lacus strain skLN1.</title>
        <authorList>
            <person name="Watanabe M."/>
            <person name="Kojima H."/>
            <person name="Fukui M."/>
        </authorList>
    </citation>
    <scope>NUCLEOTIDE SEQUENCE [LARGE SCALE GENOMIC DNA]</scope>
    <source>
        <strain evidence="12">skLN1</strain>
    </source>
</reference>
<organism evidence="11 12">
    <name type="scientific">Effusibacillus lacus</name>
    <dbReference type="NCBI Taxonomy" id="1348429"/>
    <lineage>
        <taxon>Bacteria</taxon>
        <taxon>Bacillati</taxon>
        <taxon>Bacillota</taxon>
        <taxon>Bacilli</taxon>
        <taxon>Bacillales</taxon>
        <taxon>Alicyclobacillaceae</taxon>
        <taxon>Effusibacillus</taxon>
    </lineage>
</organism>
<evidence type="ECO:0000256" key="3">
    <source>
        <dbReference type="ARBA" id="ARBA00022679"/>
    </source>
</evidence>
<dbReference type="HAMAP" id="MF_00423">
    <property type="entry name" value="SelA"/>
    <property type="match status" value="1"/>
</dbReference>
<dbReference type="OrthoDB" id="9787096at2"/>
<dbReference type="InterPro" id="IPR015424">
    <property type="entry name" value="PyrdxlP-dep_Trfase"/>
</dbReference>
<comment type="catalytic activity">
    <reaction evidence="8">
        <text>L-seryl-tRNA(Sec) + selenophosphate + H(+) = L-selenocysteinyl-tRNA(Sec) + phosphate</text>
        <dbReference type="Rhea" id="RHEA:22728"/>
        <dbReference type="Rhea" id="RHEA-COMP:9742"/>
        <dbReference type="Rhea" id="RHEA-COMP:9743"/>
        <dbReference type="ChEBI" id="CHEBI:15378"/>
        <dbReference type="ChEBI" id="CHEBI:16144"/>
        <dbReference type="ChEBI" id="CHEBI:43474"/>
        <dbReference type="ChEBI" id="CHEBI:78533"/>
        <dbReference type="ChEBI" id="CHEBI:78573"/>
        <dbReference type="EC" id="2.9.1.1"/>
    </reaction>
</comment>
<evidence type="ECO:0000256" key="6">
    <source>
        <dbReference type="ARBA" id="ARBA00023266"/>
    </source>
</evidence>
<dbReference type="Proteomes" id="UP000217785">
    <property type="component" value="Unassembled WGS sequence"/>
</dbReference>
<dbReference type="EC" id="2.9.1.1" evidence="8"/>
<dbReference type="GO" id="GO:0004125">
    <property type="term" value="F:L-seryl-tRNA(Sec) selenium transferase activity"/>
    <property type="evidence" value="ECO:0007669"/>
    <property type="project" value="UniProtKB-UniRule"/>
</dbReference>
<name>A0A292YNA2_9BACL</name>
<evidence type="ECO:0000259" key="10">
    <source>
        <dbReference type="Pfam" id="PF12390"/>
    </source>
</evidence>
<keyword evidence="12" id="KW-1185">Reference proteome</keyword>
<dbReference type="NCBIfam" id="TIGR00474">
    <property type="entry name" value="selA"/>
    <property type="match status" value="1"/>
</dbReference>
<dbReference type="GO" id="GO:0005737">
    <property type="term" value="C:cytoplasm"/>
    <property type="evidence" value="ECO:0007669"/>
    <property type="project" value="UniProtKB-SubCell"/>
</dbReference>
<evidence type="ECO:0000256" key="5">
    <source>
        <dbReference type="ARBA" id="ARBA00022917"/>
    </source>
</evidence>
<keyword evidence="6 8" id="KW-0711">Selenium</keyword>
<evidence type="ECO:0000256" key="8">
    <source>
        <dbReference type="HAMAP-Rule" id="MF_00423"/>
    </source>
</evidence>
<dbReference type="InterPro" id="IPR004534">
    <property type="entry name" value="SelA_trans"/>
</dbReference>
<dbReference type="AlphaFoldDB" id="A0A292YNA2"/>
<keyword evidence="3 8" id="KW-0808">Transferase</keyword>
<comment type="pathway">
    <text evidence="8">Aminoacyl-tRNA biosynthesis; selenocysteinyl-tRNA(Sec) biosynthesis; selenocysteinyl-tRNA(Sec) from L-seryl-tRNA(Sec) (bacterial route): step 1/1.</text>
</comment>
<evidence type="ECO:0000256" key="4">
    <source>
        <dbReference type="ARBA" id="ARBA00022898"/>
    </source>
</evidence>
<accession>A0A292YNA2</accession>
<keyword evidence="5 8" id="KW-0648">Protein biosynthesis</keyword>
<dbReference type="Pfam" id="PF03841">
    <property type="entry name" value="SelA"/>
    <property type="match status" value="1"/>
</dbReference>
<dbReference type="Pfam" id="PF12390">
    <property type="entry name" value="Se-cys_synth_N"/>
    <property type="match status" value="1"/>
</dbReference>
<dbReference type="UniPathway" id="UPA00906">
    <property type="reaction ID" value="UER00896"/>
</dbReference>
<dbReference type="InterPro" id="IPR018319">
    <property type="entry name" value="SelA-like"/>
</dbReference>